<sequence length="416" mass="42863">MITAIRQQLPRHPAARALAVASFVDWMGTGVWLTTSVLFLVETVGLGPADIGVGLGIAGVLGMLAVIPVADLTRRWPAGRVAVLLQVARGLAFLSYLAVVDAGTFFVAAALVGVTDRPAITVNQIVVARVIPQEERNGTMAAAHVAQNLGITIGALLGTVALLRTDRAVFVAVVVVNAVTYLLAAWLLARTVWRRDAEIAAPEPARAGTVRTLLAALRDWRFTLLAAGNGLLALHVPLLTVAIPLWLAQATDVPPAAMGALLIVNTALVVLFQVPLARPVRSVTDGVRAAWVGAAFLIACCAALALSPLPPVPVAAGLLLLAAALQTMGEIQQNAAGWALSFNRAPADHRQSTYLGLFGTGQTAVILLGPTLLTFLIGSLGAVSFAATAALFLVGALCVTIGAAGSAAAQPYSPGR</sequence>
<feature type="transmembrane region" description="Helical" evidence="7">
    <location>
        <begin position="17"/>
        <end position="39"/>
    </location>
</feature>
<dbReference type="SUPFAM" id="SSF103473">
    <property type="entry name" value="MFS general substrate transporter"/>
    <property type="match status" value="1"/>
</dbReference>
<keyword evidence="2" id="KW-0813">Transport</keyword>
<dbReference type="RefSeq" id="WP_225275026.1">
    <property type="nucleotide sequence ID" value="NZ_CP084058.1"/>
</dbReference>
<keyword evidence="3" id="KW-1003">Cell membrane</keyword>
<evidence type="ECO:0008006" key="9">
    <source>
        <dbReference type="Google" id="ProtNLM"/>
    </source>
</evidence>
<dbReference type="PANTHER" id="PTHR23517">
    <property type="entry name" value="RESISTANCE PROTEIN MDTM, PUTATIVE-RELATED-RELATED"/>
    <property type="match status" value="1"/>
</dbReference>
<evidence type="ECO:0000256" key="4">
    <source>
        <dbReference type="ARBA" id="ARBA00022692"/>
    </source>
</evidence>
<keyword evidence="4 7" id="KW-0812">Transmembrane</keyword>
<feature type="transmembrane region" description="Helical" evidence="7">
    <location>
        <begin position="222"/>
        <end position="247"/>
    </location>
</feature>
<evidence type="ECO:0000256" key="2">
    <source>
        <dbReference type="ARBA" id="ARBA00022448"/>
    </source>
</evidence>
<feature type="transmembrane region" description="Helical" evidence="7">
    <location>
        <begin position="383"/>
        <end position="409"/>
    </location>
</feature>
<feature type="transmembrane region" description="Helical" evidence="7">
    <location>
        <begin position="91"/>
        <end position="114"/>
    </location>
</feature>
<dbReference type="Pfam" id="PF07690">
    <property type="entry name" value="MFS_1"/>
    <property type="match status" value="1"/>
</dbReference>
<dbReference type="GO" id="GO:0022857">
    <property type="term" value="F:transmembrane transporter activity"/>
    <property type="evidence" value="ECO:0007669"/>
    <property type="project" value="InterPro"/>
</dbReference>
<dbReference type="InterPro" id="IPR050171">
    <property type="entry name" value="MFS_Transporters"/>
</dbReference>
<feature type="transmembrane region" description="Helical" evidence="7">
    <location>
        <begin position="168"/>
        <end position="189"/>
    </location>
</feature>
<gene>
    <name evidence="8" type="ORF">BN4615_P5184</name>
</gene>
<evidence type="ECO:0000256" key="1">
    <source>
        <dbReference type="ARBA" id="ARBA00004651"/>
    </source>
</evidence>
<organism evidence="8">
    <name type="scientific">Nonomuraea gerenzanensis</name>
    <dbReference type="NCBI Taxonomy" id="93944"/>
    <lineage>
        <taxon>Bacteria</taxon>
        <taxon>Bacillati</taxon>
        <taxon>Actinomycetota</taxon>
        <taxon>Actinomycetes</taxon>
        <taxon>Streptosporangiales</taxon>
        <taxon>Streptosporangiaceae</taxon>
        <taxon>Nonomuraea</taxon>
    </lineage>
</organism>
<evidence type="ECO:0000256" key="6">
    <source>
        <dbReference type="ARBA" id="ARBA00023136"/>
    </source>
</evidence>
<protein>
    <recommendedName>
        <fullName evidence="9">Membrane transport protein</fullName>
    </recommendedName>
</protein>
<feature type="transmembrane region" description="Helical" evidence="7">
    <location>
        <begin position="253"/>
        <end position="274"/>
    </location>
</feature>
<evidence type="ECO:0000256" key="3">
    <source>
        <dbReference type="ARBA" id="ARBA00022475"/>
    </source>
</evidence>
<accession>A0A1M4EAC6</accession>
<dbReference type="Gene3D" id="1.20.1250.20">
    <property type="entry name" value="MFS general substrate transporter like domains"/>
    <property type="match status" value="1"/>
</dbReference>
<dbReference type="AlphaFoldDB" id="A0A1M4EAC6"/>
<keyword evidence="5 7" id="KW-1133">Transmembrane helix</keyword>
<dbReference type="EMBL" id="LT559118">
    <property type="protein sequence ID" value="SBO95668.1"/>
    <property type="molecule type" value="Genomic_DNA"/>
</dbReference>
<comment type="subcellular location">
    <subcellularLocation>
        <location evidence="1">Cell membrane</location>
        <topology evidence="1">Multi-pass membrane protein</topology>
    </subcellularLocation>
</comment>
<dbReference type="InterPro" id="IPR036259">
    <property type="entry name" value="MFS_trans_sf"/>
</dbReference>
<keyword evidence="6 7" id="KW-0472">Membrane</keyword>
<name>A0A1M4EAC6_9ACTN</name>
<evidence type="ECO:0000313" key="8">
    <source>
        <dbReference type="EMBL" id="SBO95668.1"/>
    </source>
</evidence>
<dbReference type="PANTHER" id="PTHR23517:SF3">
    <property type="entry name" value="INTEGRAL MEMBRANE TRANSPORT PROTEIN"/>
    <property type="match status" value="1"/>
</dbReference>
<feature type="transmembrane region" description="Helical" evidence="7">
    <location>
        <begin position="286"/>
        <end position="306"/>
    </location>
</feature>
<evidence type="ECO:0000256" key="7">
    <source>
        <dbReference type="SAM" id="Phobius"/>
    </source>
</evidence>
<reference evidence="8" key="1">
    <citation type="submission" date="2016-04" db="EMBL/GenBank/DDBJ databases">
        <authorList>
            <person name="Evans L.H."/>
            <person name="Alamgir A."/>
            <person name="Owens N."/>
            <person name="Weber N.D."/>
            <person name="Virtaneva K."/>
            <person name="Barbian K."/>
            <person name="Babar A."/>
            <person name="Rosenke K."/>
        </authorList>
    </citation>
    <scope>NUCLEOTIDE SEQUENCE</scope>
    <source>
        <strain evidence="8">Nono1</strain>
    </source>
</reference>
<evidence type="ECO:0000256" key="5">
    <source>
        <dbReference type="ARBA" id="ARBA00022989"/>
    </source>
</evidence>
<feature type="transmembrane region" description="Helical" evidence="7">
    <location>
        <begin position="352"/>
        <end position="377"/>
    </location>
</feature>
<proteinExistence type="predicted"/>
<feature type="transmembrane region" description="Helical" evidence="7">
    <location>
        <begin position="51"/>
        <end position="70"/>
    </location>
</feature>
<dbReference type="GO" id="GO:0005886">
    <property type="term" value="C:plasma membrane"/>
    <property type="evidence" value="ECO:0007669"/>
    <property type="project" value="UniProtKB-SubCell"/>
</dbReference>
<dbReference type="InterPro" id="IPR011701">
    <property type="entry name" value="MFS"/>
</dbReference>